<evidence type="ECO:0000313" key="3">
    <source>
        <dbReference type="EMBL" id="GLC32149.1"/>
    </source>
</evidence>
<comment type="subcellular location">
    <subcellularLocation>
        <location evidence="2">Cytoplasm</location>
    </subcellularLocation>
</comment>
<dbReference type="EMBL" id="BRXR01000001">
    <property type="protein sequence ID" value="GLC32149.1"/>
    <property type="molecule type" value="Genomic_DNA"/>
</dbReference>
<comment type="similarity">
    <text evidence="2">Belongs to the UPF0291 family.</text>
</comment>
<comment type="caution">
    <text evidence="3">The sequence shown here is derived from an EMBL/GenBank/DDBJ whole genome shotgun (WGS) entry which is preliminary data.</text>
</comment>
<dbReference type="SUPFAM" id="SSF158221">
    <property type="entry name" value="YnzC-like"/>
    <property type="match status" value="1"/>
</dbReference>
<proteinExistence type="inferred from homology"/>
<dbReference type="Pfam" id="PF05979">
    <property type="entry name" value="DUF896"/>
    <property type="match status" value="1"/>
</dbReference>
<dbReference type="RefSeq" id="WP_264851458.1">
    <property type="nucleotide sequence ID" value="NZ_BRXR01000001.1"/>
</dbReference>
<dbReference type="PANTHER" id="PTHR37300">
    <property type="entry name" value="UPF0291 PROTEIN CBO2609/CLC_2481"/>
    <property type="match status" value="1"/>
</dbReference>
<keyword evidence="1 2" id="KW-0963">Cytoplasm</keyword>
<sequence length="61" mass="7452">MDFDEMVKRINFLYKKSQNEGLTDEEKSEQKELRQRYVDNVKRNFRAQLETVERKSTKPLN</sequence>
<organism evidence="3 4">
    <name type="scientific">Clostridium omnivorum</name>
    <dbReference type="NCBI Taxonomy" id="1604902"/>
    <lineage>
        <taxon>Bacteria</taxon>
        <taxon>Bacillati</taxon>
        <taxon>Bacillota</taxon>
        <taxon>Clostridia</taxon>
        <taxon>Eubacteriales</taxon>
        <taxon>Clostridiaceae</taxon>
        <taxon>Clostridium</taxon>
    </lineage>
</organism>
<evidence type="ECO:0000313" key="4">
    <source>
        <dbReference type="Proteomes" id="UP001208567"/>
    </source>
</evidence>
<name>A0ABQ5NAD5_9CLOT</name>
<keyword evidence="4" id="KW-1185">Reference proteome</keyword>
<dbReference type="Gene3D" id="1.10.287.540">
    <property type="entry name" value="Helix hairpin bin"/>
    <property type="match status" value="1"/>
</dbReference>
<dbReference type="PANTHER" id="PTHR37300:SF1">
    <property type="entry name" value="UPF0291 PROTEIN YNZC"/>
    <property type="match status" value="1"/>
</dbReference>
<accession>A0ABQ5NAD5</accession>
<dbReference type="Proteomes" id="UP001208567">
    <property type="component" value="Unassembled WGS sequence"/>
</dbReference>
<gene>
    <name evidence="3" type="ORF">bsdE14_35590</name>
</gene>
<evidence type="ECO:0000256" key="2">
    <source>
        <dbReference type="HAMAP-Rule" id="MF_01103"/>
    </source>
</evidence>
<reference evidence="3 4" key="1">
    <citation type="journal article" date="2024" name="Int. J. Syst. Evol. Microbiol.">
        <title>Clostridium omnivorum sp. nov., isolated from anoxic soil under the treatment of reductive soil disinfestation.</title>
        <authorList>
            <person name="Ueki A."/>
            <person name="Tonouchi A."/>
            <person name="Kaku N."/>
            <person name="Honma S."/>
            <person name="Ueki K."/>
        </authorList>
    </citation>
    <scope>NUCLEOTIDE SEQUENCE [LARGE SCALE GENOMIC DNA]</scope>
    <source>
        <strain evidence="3 4">E14</strain>
    </source>
</reference>
<protein>
    <recommendedName>
        <fullName evidence="2">UPF0291 protein bsdE14_35590</fullName>
    </recommendedName>
</protein>
<dbReference type="InterPro" id="IPR009242">
    <property type="entry name" value="DUF896"/>
</dbReference>
<dbReference type="HAMAP" id="MF_01103">
    <property type="entry name" value="UPF0291"/>
    <property type="match status" value="1"/>
</dbReference>
<evidence type="ECO:0000256" key="1">
    <source>
        <dbReference type="ARBA" id="ARBA00022490"/>
    </source>
</evidence>